<feature type="compositionally biased region" description="Acidic residues" evidence="10">
    <location>
        <begin position="993"/>
        <end position="1003"/>
    </location>
</feature>
<dbReference type="Pfam" id="PF00176">
    <property type="entry name" value="SNF2-rel_dom"/>
    <property type="match status" value="1"/>
</dbReference>
<dbReference type="Gene3D" id="3.40.50.300">
    <property type="entry name" value="P-loop containing nucleotide triphosphate hydrolases"/>
    <property type="match status" value="1"/>
</dbReference>
<evidence type="ECO:0000259" key="13">
    <source>
        <dbReference type="PROSITE" id="PS51194"/>
    </source>
</evidence>
<keyword evidence="8" id="KW-0067">ATP-binding</keyword>
<feature type="region of interest" description="Disordered" evidence="10">
    <location>
        <begin position="1037"/>
        <end position="1075"/>
    </location>
</feature>
<dbReference type="InterPro" id="IPR014001">
    <property type="entry name" value="Helicase_ATP-bd"/>
</dbReference>
<dbReference type="InterPro" id="IPR027417">
    <property type="entry name" value="P-loop_NTPase"/>
</dbReference>
<dbReference type="GO" id="GO:0004386">
    <property type="term" value="F:helicase activity"/>
    <property type="evidence" value="ECO:0007669"/>
    <property type="project" value="UniProtKB-KW"/>
</dbReference>
<dbReference type="CDD" id="cd18008">
    <property type="entry name" value="DEXDc_SHPRH-like"/>
    <property type="match status" value="1"/>
</dbReference>
<dbReference type="PROSITE" id="PS50089">
    <property type="entry name" value="ZF_RING_2"/>
    <property type="match status" value="1"/>
</dbReference>
<keyword evidence="4 9" id="KW-0863">Zinc-finger</keyword>
<dbReference type="InterPro" id="IPR001841">
    <property type="entry name" value="Znf_RING"/>
</dbReference>
<keyword evidence="3" id="KW-0547">Nucleotide-binding</keyword>
<evidence type="ECO:0000256" key="3">
    <source>
        <dbReference type="ARBA" id="ARBA00022741"/>
    </source>
</evidence>
<feature type="compositionally biased region" description="Low complexity" evidence="10">
    <location>
        <begin position="152"/>
        <end position="183"/>
    </location>
</feature>
<feature type="domain" description="RING-type" evidence="11">
    <location>
        <begin position="909"/>
        <end position="964"/>
    </location>
</feature>
<proteinExistence type="inferred from homology"/>
<evidence type="ECO:0000313" key="15">
    <source>
        <dbReference type="Proteomes" id="UP000772434"/>
    </source>
</evidence>
<dbReference type="GO" id="GO:0016787">
    <property type="term" value="F:hydrolase activity"/>
    <property type="evidence" value="ECO:0007669"/>
    <property type="project" value="UniProtKB-KW"/>
</dbReference>
<dbReference type="GO" id="GO:0008270">
    <property type="term" value="F:zinc ion binding"/>
    <property type="evidence" value="ECO:0007669"/>
    <property type="project" value="UniProtKB-KW"/>
</dbReference>
<dbReference type="SUPFAM" id="SSF57850">
    <property type="entry name" value="RING/U-box"/>
    <property type="match status" value="1"/>
</dbReference>
<dbReference type="GO" id="GO:0005737">
    <property type="term" value="C:cytoplasm"/>
    <property type="evidence" value="ECO:0007669"/>
    <property type="project" value="TreeGrafter"/>
</dbReference>
<keyword evidence="2" id="KW-0479">Metal-binding</keyword>
<feature type="region of interest" description="Disordered" evidence="10">
    <location>
        <begin position="113"/>
        <end position="186"/>
    </location>
</feature>
<evidence type="ECO:0000259" key="12">
    <source>
        <dbReference type="PROSITE" id="PS51192"/>
    </source>
</evidence>
<feature type="compositionally biased region" description="Basic and acidic residues" evidence="10">
    <location>
        <begin position="128"/>
        <end position="143"/>
    </location>
</feature>
<dbReference type="EMBL" id="JADNRY010000029">
    <property type="protein sequence ID" value="KAF9071904.1"/>
    <property type="molecule type" value="Genomic_DNA"/>
</dbReference>
<name>A0A9P5PZ35_9AGAR</name>
<keyword evidence="5" id="KW-0378">Hydrolase</keyword>
<sequence length="1282" mass="143066">MSASEPNPLKLAKKHLNLSEQASHALVPVSYLNDLKNHLVIYPDDHNFQLKATPNDGYGKLTCLDCKVDVTLGRNLTLADGGKKVGIGSLSAYRAHIAQHPSHAKNHLARLRGEAGKAPSNSPKRSLIKKETRASILQRERSNSRMISGRPSLKSSIETSSSELTTPRTLVSSGVGSSSPVGSTKKLKMELTPKAPLGTSTNTIAGTSSAAPTTPHHILGGSARSQLETLQNEITEKRSQLNQLLLLPKLNARRLQQCYDDLASLYLLKTEIPEDIALRAQAAAGPSRLPWHKAHSETKALSAVKSEPSEQFVPNVKSEASFAAVMPRIAIKPELSVTRIKPEPSAARIKPEPTIARVPSPLAHLDIKPMAVRTKAFPQLNATAGPSNQPAYHAPVPGYVPNPFLYDDFDEDGDFQMGENEAANAIARKFAGQELPDVAAFAQRDDDRDENGEWHGRGKDHFQGPVANVDDIDKFLVEAGNSENFDHNATVEKALEKLGLASLHTPLSGMEVDLMAHQAIGVAWMVEKEKSSFAGGCLADEMGLGKTVQLIALMTKNQSQDPKCKTTLILAPTALLDQWKLELETKANVANRALIYHGSSKPKKASELLKYDVVLTTFQTMALEWPDLEAEEKKKKQKAKAKRDDFIVSDEDDNLKVKPKKKKELGLLFQVKFFRIVLDEAQNIRNKKTRVSRAVTALEAKHRWCLTGTPIVNTLLDTYGYLRFLKIRPWYDWQEFNGHIGRLEKKNPQLAITRLQTVLNTFLLRRKKDTKLDGKVLIDLPTKEVILQRLEFSEEEREIYDAVEKRMQTQFNRFLRAGTVLKNYHQVLVLLLRLRQICAHPALIQEDGVAFVAADELDDTGRVLKKARDLVSAEFVTKLKTKFRVAALERIQAEKESEDATFEDDDCMCPICFDNLEPHSTLITTCAHSFCKECITNVFNTPFVEPANEPARYAADERPCPACRSNVKQTLLFEQYAFLPTDEDLKEALGEGADSDIEMDEPSAEPSKSEGKGKAPVRKTNRKKKLVVLSDDESDTIDVDAIQSDSETDDDDDMSDFIVDSDEDEEEKDARKTLKKRLGKRQATRIIDSDEESEKEEEKEIVFAIKLLPKFLPSTKMKAMMEYIKNLYEEHPNEKILVISQWTSCLSLVSHYLTENDVLHVKYQGDMNRRKRDDAVRAFMSKKKARVMLMSLKCGGVGLNLTRANHVISLDLGWSPAIEAQAFDRIHRLGQNLAVKVNRLVIENTVEDRILTMQERKQVLADGSLGEGNAKKNPKNDGETAC</sequence>
<feature type="domain" description="Helicase C-terminal" evidence="13">
    <location>
        <begin position="1119"/>
        <end position="1278"/>
    </location>
</feature>
<evidence type="ECO:0000256" key="10">
    <source>
        <dbReference type="SAM" id="MobiDB-lite"/>
    </source>
</evidence>
<dbReference type="InterPro" id="IPR017907">
    <property type="entry name" value="Znf_RING_CS"/>
</dbReference>
<dbReference type="CDD" id="cd18793">
    <property type="entry name" value="SF2_C_SNF"/>
    <property type="match status" value="1"/>
</dbReference>
<dbReference type="Pfam" id="PF00097">
    <property type="entry name" value="zf-C3HC4"/>
    <property type="match status" value="1"/>
</dbReference>
<feature type="domain" description="Helicase ATP-binding" evidence="12">
    <location>
        <begin position="527"/>
        <end position="728"/>
    </location>
</feature>
<dbReference type="Pfam" id="PF00271">
    <property type="entry name" value="Helicase_C"/>
    <property type="match status" value="1"/>
</dbReference>
<comment type="similarity">
    <text evidence="1">Belongs to the SNF2/RAD54 helicase family.</text>
</comment>
<dbReference type="PANTHER" id="PTHR45626">
    <property type="entry name" value="TRANSCRIPTION TERMINATION FACTOR 2-RELATED"/>
    <property type="match status" value="1"/>
</dbReference>
<keyword evidence="15" id="KW-1185">Reference proteome</keyword>
<evidence type="ECO:0000256" key="1">
    <source>
        <dbReference type="ARBA" id="ARBA00007025"/>
    </source>
</evidence>
<dbReference type="PROSITE" id="PS51192">
    <property type="entry name" value="HELICASE_ATP_BIND_1"/>
    <property type="match status" value="1"/>
</dbReference>
<dbReference type="GO" id="GO:0000724">
    <property type="term" value="P:double-strand break repair via homologous recombination"/>
    <property type="evidence" value="ECO:0007669"/>
    <property type="project" value="TreeGrafter"/>
</dbReference>
<feature type="region of interest" description="Disordered" evidence="10">
    <location>
        <begin position="1262"/>
        <end position="1282"/>
    </location>
</feature>
<dbReference type="PROSITE" id="PS51194">
    <property type="entry name" value="HELICASE_CTER"/>
    <property type="match status" value="1"/>
</dbReference>
<evidence type="ECO:0000256" key="9">
    <source>
        <dbReference type="PROSITE-ProRule" id="PRU00175"/>
    </source>
</evidence>
<evidence type="ECO:0000256" key="5">
    <source>
        <dbReference type="ARBA" id="ARBA00022801"/>
    </source>
</evidence>
<feature type="compositionally biased region" description="Basic residues" evidence="10">
    <location>
        <begin position="1015"/>
        <end position="1025"/>
    </location>
</feature>
<dbReference type="SMART" id="SM00184">
    <property type="entry name" value="RING"/>
    <property type="match status" value="1"/>
</dbReference>
<protein>
    <submittedName>
        <fullName evidence="14">SNF2 family N-terminal domain-containing protein</fullName>
    </submittedName>
</protein>
<dbReference type="OrthoDB" id="423559at2759"/>
<evidence type="ECO:0000256" key="2">
    <source>
        <dbReference type="ARBA" id="ARBA00022723"/>
    </source>
</evidence>
<evidence type="ECO:0000313" key="14">
    <source>
        <dbReference type="EMBL" id="KAF9071904.1"/>
    </source>
</evidence>
<evidence type="ECO:0000256" key="7">
    <source>
        <dbReference type="ARBA" id="ARBA00022833"/>
    </source>
</evidence>
<dbReference type="InterPro" id="IPR000330">
    <property type="entry name" value="SNF2_N"/>
</dbReference>
<reference evidence="14" key="1">
    <citation type="submission" date="2020-11" db="EMBL/GenBank/DDBJ databases">
        <authorList>
            <consortium name="DOE Joint Genome Institute"/>
            <person name="Ahrendt S."/>
            <person name="Riley R."/>
            <person name="Andreopoulos W."/>
            <person name="Labutti K."/>
            <person name="Pangilinan J."/>
            <person name="Ruiz-Duenas F.J."/>
            <person name="Barrasa J.M."/>
            <person name="Sanchez-Garcia M."/>
            <person name="Camarero S."/>
            <person name="Miyauchi S."/>
            <person name="Serrano A."/>
            <person name="Linde D."/>
            <person name="Babiker R."/>
            <person name="Drula E."/>
            <person name="Ayuso-Fernandez I."/>
            <person name="Pacheco R."/>
            <person name="Padilla G."/>
            <person name="Ferreira P."/>
            <person name="Barriuso J."/>
            <person name="Kellner H."/>
            <person name="Castanera R."/>
            <person name="Alfaro M."/>
            <person name="Ramirez L."/>
            <person name="Pisabarro A.G."/>
            <person name="Kuo A."/>
            <person name="Tritt A."/>
            <person name="Lipzen A."/>
            <person name="He G."/>
            <person name="Yan M."/>
            <person name="Ng V."/>
            <person name="Cullen D."/>
            <person name="Martin F."/>
            <person name="Rosso M.-N."/>
            <person name="Henrissat B."/>
            <person name="Hibbett D."/>
            <person name="Martinez A.T."/>
            <person name="Grigoriev I.V."/>
        </authorList>
    </citation>
    <scope>NUCLEOTIDE SEQUENCE</scope>
    <source>
        <strain evidence="14">AH 40177</strain>
    </source>
</reference>
<dbReference type="InterPro" id="IPR001650">
    <property type="entry name" value="Helicase_C-like"/>
</dbReference>
<dbReference type="Gene3D" id="3.40.50.10810">
    <property type="entry name" value="Tandem AAA-ATPase domain"/>
    <property type="match status" value="1"/>
</dbReference>
<dbReference type="PANTHER" id="PTHR45626:SF16">
    <property type="entry name" value="ATP-DEPENDENT HELICASE ULS1"/>
    <property type="match status" value="1"/>
</dbReference>
<evidence type="ECO:0000259" key="11">
    <source>
        <dbReference type="PROSITE" id="PS50089"/>
    </source>
</evidence>
<keyword evidence="7" id="KW-0862">Zinc</keyword>
<feature type="compositionally biased region" description="Acidic residues" evidence="10">
    <location>
        <begin position="1046"/>
        <end position="1067"/>
    </location>
</feature>
<accession>A0A9P5PZ35</accession>
<dbReference type="SMART" id="SM00490">
    <property type="entry name" value="HELICc"/>
    <property type="match status" value="1"/>
</dbReference>
<dbReference type="SMART" id="SM00487">
    <property type="entry name" value="DEXDc"/>
    <property type="match status" value="1"/>
</dbReference>
<organism evidence="14 15">
    <name type="scientific">Rhodocollybia butyracea</name>
    <dbReference type="NCBI Taxonomy" id="206335"/>
    <lineage>
        <taxon>Eukaryota</taxon>
        <taxon>Fungi</taxon>
        <taxon>Dikarya</taxon>
        <taxon>Basidiomycota</taxon>
        <taxon>Agaricomycotina</taxon>
        <taxon>Agaricomycetes</taxon>
        <taxon>Agaricomycetidae</taxon>
        <taxon>Agaricales</taxon>
        <taxon>Marasmiineae</taxon>
        <taxon>Omphalotaceae</taxon>
        <taxon>Rhodocollybia</taxon>
    </lineage>
</organism>
<dbReference type="Proteomes" id="UP000772434">
    <property type="component" value="Unassembled WGS sequence"/>
</dbReference>
<evidence type="ECO:0000256" key="6">
    <source>
        <dbReference type="ARBA" id="ARBA00022806"/>
    </source>
</evidence>
<dbReference type="InterPro" id="IPR013083">
    <property type="entry name" value="Znf_RING/FYVE/PHD"/>
</dbReference>
<dbReference type="GO" id="GO:0005524">
    <property type="term" value="F:ATP binding"/>
    <property type="evidence" value="ECO:0007669"/>
    <property type="project" value="UniProtKB-KW"/>
</dbReference>
<dbReference type="GO" id="GO:0008094">
    <property type="term" value="F:ATP-dependent activity, acting on DNA"/>
    <property type="evidence" value="ECO:0007669"/>
    <property type="project" value="TreeGrafter"/>
</dbReference>
<dbReference type="SUPFAM" id="SSF52540">
    <property type="entry name" value="P-loop containing nucleoside triphosphate hydrolases"/>
    <property type="match status" value="2"/>
</dbReference>
<gene>
    <name evidence="14" type="ORF">BDP27DRAFT_1401240</name>
</gene>
<feature type="region of interest" description="Disordered" evidence="10">
    <location>
        <begin position="993"/>
        <end position="1025"/>
    </location>
</feature>
<comment type="caution">
    <text evidence="14">The sequence shown here is derived from an EMBL/GenBank/DDBJ whole genome shotgun (WGS) entry which is preliminary data.</text>
</comment>
<dbReference type="Gene3D" id="3.30.40.10">
    <property type="entry name" value="Zinc/RING finger domain, C3HC4 (zinc finger)"/>
    <property type="match status" value="1"/>
</dbReference>
<dbReference type="InterPro" id="IPR050628">
    <property type="entry name" value="SNF2_RAD54_helicase_TF"/>
</dbReference>
<dbReference type="PROSITE" id="PS00518">
    <property type="entry name" value="ZF_RING_1"/>
    <property type="match status" value="1"/>
</dbReference>
<keyword evidence="6" id="KW-0347">Helicase</keyword>
<dbReference type="GO" id="GO:0005634">
    <property type="term" value="C:nucleus"/>
    <property type="evidence" value="ECO:0007669"/>
    <property type="project" value="TreeGrafter"/>
</dbReference>
<evidence type="ECO:0000256" key="4">
    <source>
        <dbReference type="ARBA" id="ARBA00022771"/>
    </source>
</evidence>
<dbReference type="InterPro" id="IPR038718">
    <property type="entry name" value="SNF2-like_sf"/>
</dbReference>
<dbReference type="InterPro" id="IPR018957">
    <property type="entry name" value="Znf_C3HC4_RING-type"/>
</dbReference>
<dbReference type="InterPro" id="IPR049730">
    <property type="entry name" value="SNF2/RAD54-like_C"/>
</dbReference>
<evidence type="ECO:0000256" key="8">
    <source>
        <dbReference type="ARBA" id="ARBA00022840"/>
    </source>
</evidence>